<accession>A0A0A1UAQ5</accession>
<keyword evidence="1" id="KW-0175">Coiled coil</keyword>
<evidence type="ECO:0000256" key="4">
    <source>
        <dbReference type="SAM" id="SignalP"/>
    </source>
</evidence>
<dbReference type="VEuPathDB" id="AmoebaDB:EIN_379270"/>
<feature type="compositionally biased region" description="Acidic residues" evidence="2">
    <location>
        <begin position="1534"/>
        <end position="1545"/>
    </location>
</feature>
<feature type="region of interest" description="Disordered" evidence="2">
    <location>
        <begin position="1514"/>
        <end position="1551"/>
    </location>
</feature>
<organism evidence="5 6">
    <name type="scientific">Entamoeba invadens IP1</name>
    <dbReference type="NCBI Taxonomy" id="370355"/>
    <lineage>
        <taxon>Eukaryota</taxon>
        <taxon>Amoebozoa</taxon>
        <taxon>Evosea</taxon>
        <taxon>Archamoebae</taxon>
        <taxon>Mastigamoebida</taxon>
        <taxon>Entamoebidae</taxon>
        <taxon>Entamoeba</taxon>
    </lineage>
</organism>
<feature type="signal peptide" evidence="4">
    <location>
        <begin position="1"/>
        <end position="16"/>
    </location>
</feature>
<evidence type="ECO:0000256" key="3">
    <source>
        <dbReference type="SAM" id="Phobius"/>
    </source>
</evidence>
<dbReference type="Gene3D" id="2.10.50.10">
    <property type="entry name" value="Tumor Necrosis Factor Receptor, subunit A, domain 2"/>
    <property type="match status" value="1"/>
</dbReference>
<dbReference type="Proteomes" id="UP000014680">
    <property type="component" value="Unassembled WGS sequence"/>
</dbReference>
<dbReference type="PANTHER" id="PTHR46967:SF2">
    <property type="entry name" value="SUSHI, VON WILLEBRAND FACTOR TYPE A, EGF AND PENTRAXIN DOMAIN-CONTAINING PROTEIN 1-LIKE"/>
    <property type="match status" value="1"/>
</dbReference>
<sequence>MLAILALLLYIASATTYQMVATVGSFTLGTNWNPERITPFTKEDTIIVPFSGSFTSDDLSVGTIQIKSTVTLKMGKMDVDNIQVDNGVELIVLGTVNAKIINGNCKIRLLNGATKNMGTLYVQSADTLVVNNSGEIYFDRIEDASSNLKTVDIDNYGDVHIVQRIMRSNNFVSHGGNVYFYANSVNYNVELFDTNIDDASFFGYVTLENCICHDISMDTSLPVIKNTYFNKFETYNPIISDWFVRGKEIIIHNTNNYAIKMTNSLIDGELVTIDGIWEIQNCEIGNNVKLKSAMITVKDDTMFFGILSVSSSKMNYLKYNGTDVTVDTSSIDNYDCHFPTSFTSTTFGTLNCFDNCLIDDLETTTFNVKESGCRVISVVATNMNVQPEKWYLPRRLTINTLLKTPNIVLCESICSLTLMVNEIAGLNVFGGSVDLTIGGGKCTIFSNSTLSITVASKQPEMDISIENNTLKYSGLLTKLTTINSTVSSLPSVKTLRCKDSQLSIGGGLEVNSKTGYIEFETIDNCSFSEKAMVYGGTPTITLSTFESLFIESSIVSFTDVEIAGTFDVFNSTLSGTLTSKSITFSNTLLDHYTHQFVGCISKFSFESVTSTESTLVIPCVSRFSNVNNIIPMDVIIRGDMYIGYGTSLNVQTMTNNGRIRNYGVITLTTLVSTSETSTIDGDGSIFARSAFIKTVDKNVLEVRELTLFKIATIKKLTFLENAKLDMNNYELTATTLTISNRITVSNPAQRLITDSLILNGNLNLETRELSVQSGKAVITNCVTKSTFYTTDETTITNSQLKSVYGSNSKLTLTETTLESLNLTESHLYITNNLNVSNLNVDKTVIYANGDNSMLSCNGLCSFNQNTQVQVKSTINYILKGNVLFTNDVVLSNLKTDSDFQLTSSKYLTCEGDINTHFQTIFNKGNMHVGPECTLRCKLFNYNTLLLTDTNIIDSTIENNGTMAVSNIVGTNSIIKTTSSAVIGDVQNLDQLVVGLSTVVTLSGNVQSAYMTCDGALVISKALVMDIGSSTLTNCQLRFPNPVNILTYKQPSTTTPKLISVYPELLPVVGDVIQLIRSEGTVFPTLPTSEVSGVDSLALSRDMDNKSYNITITPCPSGSIFIQECIQCDNGKYQVGTSCFDCAPGTHSDGFTCSPCASGFFNSISGKICESCPLGYWSNTSSASCYICPAGYYRGATDEGCKSCLNGYVSNFGSSECSACPNGTVTEDSITCKIDELASEDSCELDGIWNIDHCLKCDNGFPDNGTCVICPKHYKPNEEYNGCVLAAPNQWKVQLFFVIFFFMLFAIFIPCLVIHIIKFYRDEQRSLATDRRLKSAADKMKEECVHIIEGVEIIPEEEPNIFCPDNVDDIEEIEDKTVYTMETEDIPQFTLPENPKTLNRIATLSQDNATKEDIKKSYEHLSRRLSHVEEFLEEEKKKISAQFFLSELKTKKDDNTLNREKTFNNSSSLDLKGEHSDHSKGVATDVEASEKSSVFEDNIAVGEHVEQLETISTLEKGENEVSESEVNVEHLDSTAQEELEDTEPLETSETPREGLHKKMNVSKTSPMKPKIIVIDKNKAMKSEVTIAVGEINRLKTEHQKEVNELKSIVRSLQFVANETQQKLHVFEKAKEELEQQELKARKEEQMKRAGIDGGSRVEHILINGVNPRFIPLDDNNKPTGYMK</sequence>
<keyword evidence="3" id="KW-0812">Transmembrane</keyword>
<evidence type="ECO:0000256" key="1">
    <source>
        <dbReference type="SAM" id="Coils"/>
    </source>
</evidence>
<dbReference type="SMART" id="SM01411">
    <property type="entry name" value="Ephrin_rec_like"/>
    <property type="match status" value="3"/>
</dbReference>
<dbReference type="RefSeq" id="XP_004258831.1">
    <property type="nucleotide sequence ID" value="XM_004258783.1"/>
</dbReference>
<keyword evidence="3" id="KW-1133">Transmembrane helix</keyword>
<dbReference type="SUPFAM" id="SSF57184">
    <property type="entry name" value="Growth factor receptor domain"/>
    <property type="match status" value="2"/>
</dbReference>
<feature type="compositionally biased region" description="Basic and acidic residues" evidence="2">
    <location>
        <begin position="1470"/>
        <end position="1479"/>
    </location>
</feature>
<evidence type="ECO:0008006" key="7">
    <source>
        <dbReference type="Google" id="ProtNLM"/>
    </source>
</evidence>
<feature type="chain" id="PRO_5001991074" description="Tyrosine-protein kinase ephrin type A/B receptor-like domain-containing protein" evidence="4">
    <location>
        <begin position="17"/>
        <end position="1682"/>
    </location>
</feature>
<dbReference type="PANTHER" id="PTHR46967">
    <property type="entry name" value="INSULIN-LIKE GROWTH FACTOR BINDING PROTEIN,N-TERMINAL"/>
    <property type="match status" value="1"/>
</dbReference>
<dbReference type="InterPro" id="IPR006212">
    <property type="entry name" value="Furin_repeat"/>
</dbReference>
<gene>
    <name evidence="5" type="ORF">EIN_379270</name>
</gene>
<evidence type="ECO:0000313" key="6">
    <source>
        <dbReference type="Proteomes" id="UP000014680"/>
    </source>
</evidence>
<feature type="transmembrane region" description="Helical" evidence="3">
    <location>
        <begin position="1294"/>
        <end position="1316"/>
    </location>
</feature>
<keyword evidence="3" id="KW-0472">Membrane</keyword>
<dbReference type="OrthoDB" id="439917at2759"/>
<dbReference type="GeneID" id="14891071"/>
<reference evidence="5 6" key="1">
    <citation type="submission" date="2012-10" db="EMBL/GenBank/DDBJ databases">
        <authorList>
            <person name="Zafar N."/>
            <person name="Inman J."/>
            <person name="Hall N."/>
            <person name="Lorenzi H."/>
            <person name="Caler E."/>
        </authorList>
    </citation>
    <scope>NUCLEOTIDE SEQUENCE [LARGE SCALE GENOMIC DNA]</scope>
    <source>
        <strain evidence="5 6">IP1</strain>
    </source>
</reference>
<dbReference type="EMBL" id="KB206395">
    <property type="protein sequence ID" value="ELP92060.1"/>
    <property type="molecule type" value="Genomic_DNA"/>
</dbReference>
<evidence type="ECO:0000313" key="5">
    <source>
        <dbReference type="EMBL" id="ELP92060.1"/>
    </source>
</evidence>
<keyword evidence="4" id="KW-0732">Signal</keyword>
<proteinExistence type="predicted"/>
<dbReference type="KEGG" id="eiv:EIN_379270"/>
<keyword evidence="6" id="KW-1185">Reference proteome</keyword>
<name>A0A0A1UAQ5_ENTIV</name>
<dbReference type="OMA" id="DECIECD"/>
<protein>
    <recommendedName>
        <fullName evidence="7">Tyrosine-protein kinase ephrin type A/B receptor-like domain-containing protein</fullName>
    </recommendedName>
</protein>
<dbReference type="CDD" id="cd00064">
    <property type="entry name" value="FU"/>
    <property type="match status" value="1"/>
</dbReference>
<feature type="coiled-coil region" evidence="1">
    <location>
        <begin position="1615"/>
        <end position="1647"/>
    </location>
</feature>
<feature type="region of interest" description="Disordered" evidence="2">
    <location>
        <begin position="1457"/>
        <end position="1488"/>
    </location>
</feature>
<evidence type="ECO:0000256" key="2">
    <source>
        <dbReference type="SAM" id="MobiDB-lite"/>
    </source>
</evidence>
<dbReference type="InterPro" id="IPR009030">
    <property type="entry name" value="Growth_fac_rcpt_cys_sf"/>
</dbReference>